<dbReference type="CDD" id="cd22363">
    <property type="entry name" value="tRNA-intron_lyase_C"/>
    <property type="match status" value="1"/>
</dbReference>
<evidence type="ECO:0000259" key="5">
    <source>
        <dbReference type="Pfam" id="PF02778"/>
    </source>
</evidence>
<dbReference type="EC" id="4.6.1.16" evidence="2"/>
<reference evidence="7" key="1">
    <citation type="submission" date="2014-03" db="EMBL/GenBank/DDBJ databases">
        <authorList>
            <person name="Aksoy S."/>
            <person name="Warren W."/>
            <person name="Wilson R.K."/>
        </authorList>
    </citation>
    <scope>NUCLEOTIDE SEQUENCE [LARGE SCALE GENOMIC DNA]</scope>
    <source>
        <strain evidence="7">IAEA</strain>
    </source>
</reference>
<evidence type="ECO:0000256" key="2">
    <source>
        <dbReference type="ARBA" id="ARBA00012573"/>
    </source>
</evidence>
<dbReference type="Proteomes" id="UP000092445">
    <property type="component" value="Unassembled WGS sequence"/>
</dbReference>
<dbReference type="GO" id="GO:0000214">
    <property type="term" value="C:tRNA-intron endonuclease complex"/>
    <property type="evidence" value="ECO:0007669"/>
    <property type="project" value="TreeGrafter"/>
</dbReference>
<dbReference type="VEuPathDB" id="VectorBase:GPAI010977"/>
<dbReference type="InterPro" id="IPR036167">
    <property type="entry name" value="tRNA_intron_Endo_cat-like_sf"/>
</dbReference>
<feature type="domain" description="tRNA intron endonuclease N-terminal" evidence="5">
    <location>
        <begin position="33"/>
        <end position="110"/>
    </location>
</feature>
<evidence type="ECO:0000259" key="4">
    <source>
        <dbReference type="Pfam" id="PF01974"/>
    </source>
</evidence>
<comment type="catalytic activity">
    <reaction evidence="3">
        <text>pretRNA = a 3'-half-tRNA molecule with a 5'-OH end + a 5'-half-tRNA molecule with a 2',3'-cyclic phosphate end + an intron with a 2',3'-cyclic phosphate and a 5'-hydroxyl terminus.</text>
        <dbReference type="EC" id="4.6.1.16"/>
    </reaction>
</comment>
<keyword evidence="7" id="KW-1185">Reference proteome</keyword>
<dbReference type="Pfam" id="PF01974">
    <property type="entry name" value="tRNA_int_endo"/>
    <property type="match status" value="1"/>
</dbReference>
<evidence type="ECO:0000313" key="7">
    <source>
        <dbReference type="Proteomes" id="UP000092445"/>
    </source>
</evidence>
<accession>A0A1A9ZD25</accession>
<dbReference type="InterPro" id="IPR006678">
    <property type="entry name" value="tRNA_intron_Endonuc_N"/>
</dbReference>
<dbReference type="SUPFAM" id="SSF53032">
    <property type="entry name" value="tRNA-intron endonuclease catalytic domain-like"/>
    <property type="match status" value="1"/>
</dbReference>
<reference evidence="6" key="2">
    <citation type="submission" date="2020-05" db="UniProtKB">
        <authorList>
            <consortium name="EnsemblMetazoa"/>
        </authorList>
    </citation>
    <scope>IDENTIFICATION</scope>
    <source>
        <strain evidence="6">IAEA</strain>
    </source>
</reference>
<sequence length="270" mass="30957">MIFSPNVKSKKGANTKWHTTPFPTVDRQLTGIFTGVSVEVCENADIIELYTNGNYGKGTKSRSTPQIMRSENVTHNPERNEETLALSLEEAFFLSYYLKVLAINNIQGERLEWFEMLQECETINRKFVCNLAAYIYLKSKCWIVKSGFKFVIYRKGPRFYHASFAVSISCNNEACAHLVVKNIKGLQRIAETSDKDILLLDVNKPSDFQMRSLEDISRLAISESVIRRFNYAAFVQNKAQEKLFPLYAFSVHLYAYIPSVLVNKSVYILL</sequence>
<proteinExistence type="inferred from homology"/>
<feature type="domain" description="tRNA intron endonuclease catalytic" evidence="4">
    <location>
        <begin position="127"/>
        <end position="200"/>
    </location>
</feature>
<dbReference type="Gene3D" id="3.40.1350.10">
    <property type="match status" value="1"/>
</dbReference>
<evidence type="ECO:0000313" key="6">
    <source>
        <dbReference type="EnsemblMetazoa" id="GPAI010977-PA"/>
    </source>
</evidence>
<dbReference type="EnsemblMetazoa" id="GPAI010977-RA">
    <property type="protein sequence ID" value="GPAI010977-PA"/>
    <property type="gene ID" value="GPAI010977"/>
</dbReference>
<comment type="similarity">
    <text evidence="1">Belongs to the tRNA-intron endonuclease family.</text>
</comment>
<dbReference type="PANTHER" id="PTHR21227:SF0">
    <property type="entry name" value="TRNA-SPLICING ENDONUCLEASE SUBUNIT SEN2"/>
    <property type="match status" value="1"/>
</dbReference>
<dbReference type="GO" id="GO:0005737">
    <property type="term" value="C:cytoplasm"/>
    <property type="evidence" value="ECO:0007669"/>
    <property type="project" value="TreeGrafter"/>
</dbReference>
<name>A0A1A9ZD25_GLOPL</name>
<evidence type="ECO:0000256" key="3">
    <source>
        <dbReference type="ARBA" id="ARBA00034031"/>
    </source>
</evidence>
<dbReference type="AlphaFoldDB" id="A0A1A9ZD25"/>
<evidence type="ECO:0000256" key="1">
    <source>
        <dbReference type="ARBA" id="ARBA00008078"/>
    </source>
</evidence>
<dbReference type="GO" id="GO:0003676">
    <property type="term" value="F:nucleic acid binding"/>
    <property type="evidence" value="ECO:0007669"/>
    <property type="project" value="InterPro"/>
</dbReference>
<dbReference type="GO" id="GO:0000213">
    <property type="term" value="F:tRNA-intron lyase activity"/>
    <property type="evidence" value="ECO:0007669"/>
    <property type="project" value="UniProtKB-EC"/>
</dbReference>
<protein>
    <recommendedName>
        <fullName evidence="2">tRNA-intron lyase</fullName>
        <ecNumber evidence="2">4.6.1.16</ecNumber>
    </recommendedName>
</protein>
<dbReference type="Pfam" id="PF02778">
    <property type="entry name" value="tRNA_int_endo_N"/>
    <property type="match status" value="1"/>
</dbReference>
<dbReference type="GO" id="GO:0000379">
    <property type="term" value="P:tRNA-type intron splice site recognition and cleavage"/>
    <property type="evidence" value="ECO:0007669"/>
    <property type="project" value="TreeGrafter"/>
</dbReference>
<dbReference type="PANTHER" id="PTHR21227">
    <property type="entry name" value="TRNA-SPLICING ENDONUCLEASE SUBUNIT SEN2"/>
    <property type="match status" value="1"/>
</dbReference>
<dbReference type="InterPro" id="IPR006676">
    <property type="entry name" value="tRNA_splic"/>
</dbReference>
<dbReference type="STRING" id="7398.A0A1A9ZD25"/>
<dbReference type="InterPro" id="IPR006677">
    <property type="entry name" value="tRNA_intron_Endonuc_cat-like"/>
</dbReference>
<dbReference type="InterPro" id="IPR011856">
    <property type="entry name" value="tRNA_endonuc-like_dom_sf"/>
</dbReference>
<organism evidence="6 7">
    <name type="scientific">Glossina pallidipes</name>
    <name type="common">Tsetse fly</name>
    <dbReference type="NCBI Taxonomy" id="7398"/>
    <lineage>
        <taxon>Eukaryota</taxon>
        <taxon>Metazoa</taxon>
        <taxon>Ecdysozoa</taxon>
        <taxon>Arthropoda</taxon>
        <taxon>Hexapoda</taxon>
        <taxon>Insecta</taxon>
        <taxon>Pterygota</taxon>
        <taxon>Neoptera</taxon>
        <taxon>Endopterygota</taxon>
        <taxon>Diptera</taxon>
        <taxon>Brachycera</taxon>
        <taxon>Muscomorpha</taxon>
        <taxon>Hippoboscoidea</taxon>
        <taxon>Glossinidae</taxon>
        <taxon>Glossina</taxon>
    </lineage>
</organism>